<keyword evidence="2" id="KW-0805">Transcription regulation</keyword>
<evidence type="ECO:0000313" key="9">
    <source>
        <dbReference type="EMBL" id="PKA56527.1"/>
    </source>
</evidence>
<keyword evidence="5" id="KW-0539">Nucleus</keyword>
<evidence type="ECO:0000256" key="2">
    <source>
        <dbReference type="ARBA" id="ARBA00023015"/>
    </source>
</evidence>
<feature type="region of interest" description="Disordered" evidence="7">
    <location>
        <begin position="239"/>
        <end position="263"/>
    </location>
</feature>
<dbReference type="SUPFAM" id="SSF47459">
    <property type="entry name" value="HLH, helix-loop-helix DNA-binding domain"/>
    <property type="match status" value="1"/>
</dbReference>
<feature type="region of interest" description="Disordered" evidence="7">
    <location>
        <begin position="191"/>
        <end position="227"/>
    </location>
</feature>
<protein>
    <submittedName>
        <fullName evidence="9">Transcription factor bHLH121</fullName>
    </submittedName>
</protein>
<proteinExistence type="inferred from homology"/>
<dbReference type="Pfam" id="PF23177">
    <property type="entry name" value="bHLH_IRO3"/>
    <property type="match status" value="1"/>
</dbReference>
<dbReference type="GO" id="GO:0006879">
    <property type="term" value="P:intracellular iron ion homeostasis"/>
    <property type="evidence" value="ECO:0007669"/>
    <property type="project" value="InterPro"/>
</dbReference>
<feature type="compositionally biased region" description="Basic and acidic residues" evidence="7">
    <location>
        <begin position="47"/>
        <end position="56"/>
    </location>
</feature>
<evidence type="ECO:0000313" key="10">
    <source>
        <dbReference type="Proteomes" id="UP000236161"/>
    </source>
</evidence>
<dbReference type="PROSITE" id="PS50888">
    <property type="entry name" value="BHLH"/>
    <property type="match status" value="1"/>
</dbReference>
<evidence type="ECO:0000256" key="7">
    <source>
        <dbReference type="SAM" id="MobiDB-lite"/>
    </source>
</evidence>
<evidence type="ECO:0000256" key="6">
    <source>
        <dbReference type="SAM" id="Coils"/>
    </source>
</evidence>
<keyword evidence="6" id="KW-0175">Coiled coil</keyword>
<dbReference type="GO" id="GO:0046983">
    <property type="term" value="F:protein dimerization activity"/>
    <property type="evidence" value="ECO:0007669"/>
    <property type="project" value="InterPro"/>
</dbReference>
<evidence type="ECO:0000256" key="5">
    <source>
        <dbReference type="ARBA" id="ARBA00023242"/>
    </source>
</evidence>
<evidence type="ECO:0000259" key="8">
    <source>
        <dbReference type="PROSITE" id="PS50888"/>
    </source>
</evidence>
<name>A0A2I0ALU8_9ASPA</name>
<evidence type="ECO:0000256" key="3">
    <source>
        <dbReference type="ARBA" id="ARBA00023125"/>
    </source>
</evidence>
<feature type="region of interest" description="Disordered" evidence="7">
    <location>
        <begin position="37"/>
        <end position="56"/>
    </location>
</feature>
<dbReference type="GO" id="GO:0003677">
    <property type="term" value="F:DNA binding"/>
    <property type="evidence" value="ECO:0007669"/>
    <property type="project" value="UniProtKB-KW"/>
</dbReference>
<feature type="domain" description="BHLH" evidence="8">
    <location>
        <begin position="43"/>
        <end position="93"/>
    </location>
</feature>
<dbReference type="Proteomes" id="UP000236161">
    <property type="component" value="Unassembled WGS sequence"/>
</dbReference>
<keyword evidence="3" id="KW-0238">DNA-binding</keyword>
<accession>A0A2I0ALU8</accession>
<dbReference type="STRING" id="1088818.A0A2I0ALU8"/>
<dbReference type="InterPro" id="IPR011598">
    <property type="entry name" value="bHLH_dom"/>
</dbReference>
<evidence type="ECO:0000256" key="4">
    <source>
        <dbReference type="ARBA" id="ARBA00023163"/>
    </source>
</evidence>
<gene>
    <name evidence="9" type="primary">BHLH121</name>
    <name evidence="9" type="ORF">AXF42_Ash015300</name>
</gene>
<dbReference type="SMART" id="SM00353">
    <property type="entry name" value="HLH"/>
    <property type="match status" value="1"/>
</dbReference>
<keyword evidence="10" id="KW-1185">Reference proteome</keyword>
<dbReference type="PANTHER" id="PTHR47001">
    <property type="entry name" value="TRANSCRIPTION FACTOR BHLH121"/>
    <property type="match status" value="1"/>
</dbReference>
<dbReference type="EMBL" id="KZ451971">
    <property type="protein sequence ID" value="PKA56527.1"/>
    <property type="molecule type" value="Genomic_DNA"/>
</dbReference>
<evidence type="ECO:0000256" key="1">
    <source>
        <dbReference type="ARBA" id="ARBA00005510"/>
    </source>
</evidence>
<dbReference type="PANTHER" id="PTHR47001:SF1">
    <property type="entry name" value="TRANSCRIPTION FACTOR BHLH11"/>
    <property type="match status" value="1"/>
</dbReference>
<dbReference type="AlphaFoldDB" id="A0A2I0ALU8"/>
<dbReference type="InterPro" id="IPR057075">
    <property type="entry name" value="bHLH_IRO3"/>
</dbReference>
<comment type="similarity">
    <text evidence="1">Belongs to the bHLH protein family.</text>
</comment>
<dbReference type="OrthoDB" id="515493at2759"/>
<sequence>MDQSMPTNHVISKVTMRGHFDVLHIVICSLQRVEQESKGSLNPRKAQKADREKLRRDRLNEQFVDLGKALDPDRPKNDKATILADAIQVLKDLTSQLTQEKNELREEKAALKSEIDDLNVQYQQRLRCMYPWPTVDPSVAIGPPPPYSFPVAVPVPAGRMPFHASIQPYPFFPNSPPYLSYHSHCNPYAEQQSTQCLPPQSNSSINRHQSTNQHDTRNPSGSERSAGFSDVATELELKIPGSSVPSNVKPSVTEQKEGRRGNCGSFRVREAATAAGLVQVGALQTATEVAPWPTVSEFEA</sequence>
<dbReference type="Gene3D" id="4.10.280.10">
    <property type="entry name" value="Helix-loop-helix DNA-binding domain"/>
    <property type="match status" value="1"/>
</dbReference>
<feature type="compositionally biased region" description="Polar residues" evidence="7">
    <location>
        <begin position="191"/>
        <end position="223"/>
    </location>
</feature>
<feature type="compositionally biased region" description="Polar residues" evidence="7">
    <location>
        <begin position="243"/>
        <end position="253"/>
    </location>
</feature>
<feature type="coiled-coil region" evidence="6">
    <location>
        <begin position="83"/>
        <end position="121"/>
    </location>
</feature>
<keyword evidence="4" id="KW-0804">Transcription</keyword>
<dbReference type="InterPro" id="IPR044579">
    <property type="entry name" value="bHLH11/121"/>
</dbReference>
<organism evidence="9 10">
    <name type="scientific">Apostasia shenzhenica</name>
    <dbReference type="NCBI Taxonomy" id="1088818"/>
    <lineage>
        <taxon>Eukaryota</taxon>
        <taxon>Viridiplantae</taxon>
        <taxon>Streptophyta</taxon>
        <taxon>Embryophyta</taxon>
        <taxon>Tracheophyta</taxon>
        <taxon>Spermatophyta</taxon>
        <taxon>Magnoliopsida</taxon>
        <taxon>Liliopsida</taxon>
        <taxon>Asparagales</taxon>
        <taxon>Orchidaceae</taxon>
        <taxon>Apostasioideae</taxon>
        <taxon>Apostasia</taxon>
    </lineage>
</organism>
<reference evidence="9 10" key="1">
    <citation type="journal article" date="2017" name="Nature">
        <title>The Apostasia genome and the evolution of orchids.</title>
        <authorList>
            <person name="Zhang G.Q."/>
            <person name="Liu K.W."/>
            <person name="Li Z."/>
            <person name="Lohaus R."/>
            <person name="Hsiao Y.Y."/>
            <person name="Niu S.C."/>
            <person name="Wang J.Y."/>
            <person name="Lin Y.C."/>
            <person name="Xu Q."/>
            <person name="Chen L.J."/>
            <person name="Yoshida K."/>
            <person name="Fujiwara S."/>
            <person name="Wang Z.W."/>
            <person name="Zhang Y.Q."/>
            <person name="Mitsuda N."/>
            <person name="Wang M."/>
            <person name="Liu G.H."/>
            <person name="Pecoraro L."/>
            <person name="Huang H.X."/>
            <person name="Xiao X.J."/>
            <person name="Lin M."/>
            <person name="Wu X.Y."/>
            <person name="Wu W.L."/>
            <person name="Chen Y.Y."/>
            <person name="Chang S.B."/>
            <person name="Sakamoto S."/>
            <person name="Ohme-Takagi M."/>
            <person name="Yagi M."/>
            <person name="Zeng S.J."/>
            <person name="Shen C.Y."/>
            <person name="Yeh C.M."/>
            <person name="Luo Y.B."/>
            <person name="Tsai W.C."/>
            <person name="Van de Peer Y."/>
            <person name="Liu Z.J."/>
        </authorList>
    </citation>
    <scope>NUCLEOTIDE SEQUENCE [LARGE SCALE GENOMIC DNA]</scope>
    <source>
        <strain evidence="10">cv. Shenzhen</strain>
        <tissue evidence="9">Stem</tissue>
    </source>
</reference>
<dbReference type="GO" id="GO:0003700">
    <property type="term" value="F:DNA-binding transcription factor activity"/>
    <property type="evidence" value="ECO:0007669"/>
    <property type="project" value="InterPro"/>
</dbReference>
<dbReference type="InterPro" id="IPR036638">
    <property type="entry name" value="HLH_DNA-bd_sf"/>
</dbReference>